<dbReference type="Proteomes" id="UP000336646">
    <property type="component" value="Unassembled WGS sequence"/>
</dbReference>
<gene>
    <name evidence="2" type="ORF">EKI59_09280</name>
</gene>
<dbReference type="OrthoDB" id="9808347at2"/>
<sequence length="325" mass="31924">MGHLHTEIFTALGVGIGHVSLGDTGVTALVSRDPQGMIGAVDVRGGGPGTRETDLLAPHNTVERVHAIVLAGGSAFGLAAADGAMGELEARGIGFEVFGEGVDGPRVPIVPAAVIFDLVVGDSAHRPRAADGAAAVAAALDDAAPATTGSVGAGCGATAGVLRGGFGIASIEVEGALVAAAVVANPMGSVIDPATGLLYGDPTQPAVELDTFNALERPGPKLNTTIGVIATNAPLRPAQLQRLAIAGHDGLARAVRPAHSPLDGDTLFAVSVPAGVGALEVGVDKLAALTAAAADAVQAAIVDAVAHATGAYEIPAWCDIVTTDG</sequence>
<organism evidence="2 3">
    <name type="scientific">Corynebacterium sanguinis</name>
    <dbReference type="NCBI Taxonomy" id="2594913"/>
    <lineage>
        <taxon>Bacteria</taxon>
        <taxon>Bacillati</taxon>
        <taxon>Actinomycetota</taxon>
        <taxon>Actinomycetes</taxon>
        <taxon>Mycobacteriales</taxon>
        <taxon>Corynebacteriaceae</taxon>
        <taxon>Corynebacterium</taxon>
    </lineage>
</organism>
<name>A0A6C1TW51_9CORY</name>
<accession>A0A6C1TW51</accession>
<dbReference type="PANTHER" id="PTHR36512">
    <property type="entry name" value="D-AMINOPEPTIDASE"/>
    <property type="match status" value="1"/>
</dbReference>
<evidence type="ECO:0000313" key="3">
    <source>
        <dbReference type="Proteomes" id="UP000336646"/>
    </source>
</evidence>
<dbReference type="InterPro" id="IPR016117">
    <property type="entry name" value="ArgJ-like_dom_sf"/>
</dbReference>
<dbReference type="EMBL" id="RXIR01000022">
    <property type="protein sequence ID" value="TVS27228.1"/>
    <property type="molecule type" value="Genomic_DNA"/>
</dbReference>
<protein>
    <submittedName>
        <fullName evidence="2">Peptidase S58 family protein</fullName>
    </submittedName>
</protein>
<dbReference type="RefSeq" id="WP_144773540.1">
    <property type="nucleotide sequence ID" value="NZ_JALXXO010000002.1"/>
</dbReference>
<proteinExistence type="inferred from homology"/>
<reference evidence="2 3" key="1">
    <citation type="submission" date="2018-12" db="EMBL/GenBank/DDBJ databases">
        <title>Corynebacterium sanguinis sp. nov., a clinically-associated and environmental corynebacterium.</title>
        <authorList>
            <person name="Gonzales-Siles L."/>
            <person name="Jaen-Luchoro D."/>
            <person name="Cardew S."/>
            <person name="Inganas E."/>
            <person name="Ohlen M."/>
            <person name="Jensie-Markopolous S."/>
            <person name="Pinyeiro-Iglesias B."/>
            <person name="Molin K."/>
            <person name="Skovbjerg S."/>
            <person name="Svensson-Stadler L."/>
            <person name="Funke G."/>
            <person name="Moore E.R.B."/>
        </authorList>
    </citation>
    <scope>NUCLEOTIDE SEQUENCE [LARGE SCALE GENOMIC DNA]</scope>
    <source>
        <strain evidence="2 3">58734</strain>
    </source>
</reference>
<dbReference type="PANTHER" id="PTHR36512:SF3">
    <property type="entry name" value="BLR5678 PROTEIN"/>
    <property type="match status" value="1"/>
</dbReference>
<dbReference type="Gene3D" id="3.60.70.12">
    <property type="entry name" value="L-amino peptidase D-ALA esterase/amidase"/>
    <property type="match status" value="1"/>
</dbReference>
<comment type="similarity">
    <text evidence="1">Belongs to the peptidase S58 family.</text>
</comment>
<dbReference type="Pfam" id="PF03576">
    <property type="entry name" value="Peptidase_S58"/>
    <property type="match status" value="1"/>
</dbReference>
<evidence type="ECO:0000313" key="2">
    <source>
        <dbReference type="EMBL" id="TVS27228.1"/>
    </source>
</evidence>
<evidence type="ECO:0000256" key="1">
    <source>
        <dbReference type="ARBA" id="ARBA00007068"/>
    </source>
</evidence>
<dbReference type="CDD" id="cd02252">
    <property type="entry name" value="nylC_like"/>
    <property type="match status" value="1"/>
</dbReference>
<dbReference type="InterPro" id="IPR005321">
    <property type="entry name" value="Peptidase_S58_DmpA"/>
</dbReference>
<comment type="caution">
    <text evidence="2">The sequence shown here is derived from an EMBL/GenBank/DDBJ whole genome shotgun (WGS) entry which is preliminary data.</text>
</comment>
<dbReference type="SUPFAM" id="SSF56266">
    <property type="entry name" value="DmpA/ArgJ-like"/>
    <property type="match status" value="1"/>
</dbReference>
<dbReference type="GO" id="GO:0004177">
    <property type="term" value="F:aminopeptidase activity"/>
    <property type="evidence" value="ECO:0007669"/>
    <property type="project" value="TreeGrafter"/>
</dbReference>
<dbReference type="AlphaFoldDB" id="A0A6C1TW51"/>